<dbReference type="InterPro" id="IPR000870">
    <property type="entry name" value="Homoserine_kinase"/>
</dbReference>
<evidence type="ECO:0000256" key="7">
    <source>
        <dbReference type="ARBA" id="ARBA00022697"/>
    </source>
</evidence>
<dbReference type="HAMAP" id="MF_00384">
    <property type="entry name" value="Homoser_kinase"/>
    <property type="match status" value="1"/>
</dbReference>
<evidence type="ECO:0000256" key="11">
    <source>
        <dbReference type="ARBA" id="ARBA00049375"/>
    </source>
</evidence>
<dbReference type="AlphaFoldDB" id="A0A1V9A5E3"/>
<evidence type="ECO:0000313" key="17">
    <source>
        <dbReference type="Proteomes" id="UP000192591"/>
    </source>
</evidence>
<keyword evidence="7 13" id="KW-0791">Threonine biosynthesis</keyword>
<comment type="catalytic activity">
    <reaction evidence="11 13">
        <text>L-homoserine + ATP = O-phospho-L-homoserine + ADP + H(+)</text>
        <dbReference type="Rhea" id="RHEA:13985"/>
        <dbReference type="ChEBI" id="CHEBI:15378"/>
        <dbReference type="ChEBI" id="CHEBI:30616"/>
        <dbReference type="ChEBI" id="CHEBI:57476"/>
        <dbReference type="ChEBI" id="CHEBI:57590"/>
        <dbReference type="ChEBI" id="CHEBI:456216"/>
        <dbReference type="EC" id="2.7.1.39"/>
    </reaction>
</comment>
<feature type="binding site" evidence="13">
    <location>
        <begin position="94"/>
        <end position="104"/>
    </location>
    <ligand>
        <name>ATP</name>
        <dbReference type="ChEBI" id="CHEBI:30616"/>
    </ligand>
</feature>
<keyword evidence="13" id="KW-0963">Cytoplasm</keyword>
<dbReference type="PANTHER" id="PTHR20861:SF1">
    <property type="entry name" value="HOMOSERINE KINASE"/>
    <property type="match status" value="1"/>
</dbReference>
<dbReference type="RefSeq" id="WP_081191387.1">
    <property type="nucleotide sequence ID" value="NZ_MWIH01000005.1"/>
</dbReference>
<dbReference type="GO" id="GO:0009088">
    <property type="term" value="P:threonine biosynthetic process"/>
    <property type="evidence" value="ECO:0007669"/>
    <property type="project" value="UniProtKB-UniRule"/>
</dbReference>
<evidence type="ECO:0000256" key="4">
    <source>
        <dbReference type="ARBA" id="ARBA00017858"/>
    </source>
</evidence>
<keyword evidence="8 13" id="KW-0547">Nucleotide-binding</keyword>
<name>A0A1V9A5E3_SACPI</name>
<evidence type="ECO:0000259" key="14">
    <source>
        <dbReference type="Pfam" id="PF00288"/>
    </source>
</evidence>
<dbReference type="PANTHER" id="PTHR20861">
    <property type="entry name" value="HOMOSERINE/4-DIPHOSPHOCYTIDYL-2-C-METHYL-D-ERYTHRITOL KINASE"/>
    <property type="match status" value="1"/>
</dbReference>
<dbReference type="InterPro" id="IPR006204">
    <property type="entry name" value="GHMP_kinase_N_dom"/>
</dbReference>
<dbReference type="SUPFAM" id="SSF55060">
    <property type="entry name" value="GHMP Kinase, C-terminal domain"/>
    <property type="match status" value="1"/>
</dbReference>
<reference evidence="16 17" key="1">
    <citation type="submission" date="2017-02" db="EMBL/GenBank/DDBJ databases">
        <title>Draft genome of Saccharomonospora sp. 154.</title>
        <authorList>
            <person name="Alonso-Carmona G.S."/>
            <person name="De La Haba R."/>
            <person name="Vera-Gargallo B."/>
            <person name="Sandoval-Trujillo A.H."/>
            <person name="Ramirez-Duran N."/>
            <person name="Ventosa A."/>
        </authorList>
    </citation>
    <scope>NUCLEOTIDE SEQUENCE [LARGE SCALE GENOMIC DNA]</scope>
    <source>
        <strain evidence="16 17">LRS4.154</strain>
    </source>
</reference>
<comment type="subcellular location">
    <subcellularLocation>
        <location evidence="13">Cytoplasm</location>
    </subcellularLocation>
</comment>
<keyword evidence="9 13" id="KW-0418">Kinase</keyword>
<dbReference type="GO" id="GO:0004413">
    <property type="term" value="F:homoserine kinase activity"/>
    <property type="evidence" value="ECO:0007669"/>
    <property type="project" value="UniProtKB-UniRule"/>
</dbReference>
<comment type="function">
    <text evidence="12 13">Catalyzes the ATP-dependent phosphorylation of L-homoserine to L-homoserine phosphate.</text>
</comment>
<dbReference type="Gene3D" id="3.30.230.10">
    <property type="match status" value="1"/>
</dbReference>
<dbReference type="InterPro" id="IPR006203">
    <property type="entry name" value="GHMP_knse_ATP-bd_CS"/>
</dbReference>
<dbReference type="InterPro" id="IPR014721">
    <property type="entry name" value="Ribsml_uS5_D2-typ_fold_subgr"/>
</dbReference>
<keyword evidence="10 13" id="KW-0067">ATP-binding</keyword>
<protein>
    <recommendedName>
        <fullName evidence="4 13">Homoserine kinase</fullName>
        <shortName evidence="13">HK</shortName>
        <shortName evidence="13">HSK</shortName>
        <ecNumber evidence="3 13">2.7.1.39</ecNumber>
    </recommendedName>
</protein>
<proteinExistence type="inferred from homology"/>
<evidence type="ECO:0000256" key="2">
    <source>
        <dbReference type="ARBA" id="ARBA00007370"/>
    </source>
</evidence>
<keyword evidence="6 13" id="KW-0808">Transferase</keyword>
<evidence type="ECO:0000256" key="10">
    <source>
        <dbReference type="ARBA" id="ARBA00022840"/>
    </source>
</evidence>
<evidence type="ECO:0000256" key="9">
    <source>
        <dbReference type="ARBA" id="ARBA00022777"/>
    </source>
</evidence>
<dbReference type="UniPathway" id="UPA00050">
    <property type="reaction ID" value="UER00064"/>
</dbReference>
<evidence type="ECO:0000256" key="5">
    <source>
        <dbReference type="ARBA" id="ARBA00022605"/>
    </source>
</evidence>
<accession>A0A1V9A5E3</accession>
<evidence type="ECO:0000256" key="12">
    <source>
        <dbReference type="ARBA" id="ARBA00049954"/>
    </source>
</evidence>
<evidence type="ECO:0000256" key="6">
    <source>
        <dbReference type="ARBA" id="ARBA00022679"/>
    </source>
</evidence>
<keyword evidence="17" id="KW-1185">Reference proteome</keyword>
<dbReference type="Proteomes" id="UP000192591">
    <property type="component" value="Unassembled WGS sequence"/>
</dbReference>
<evidence type="ECO:0000259" key="15">
    <source>
        <dbReference type="Pfam" id="PF08544"/>
    </source>
</evidence>
<evidence type="ECO:0000256" key="1">
    <source>
        <dbReference type="ARBA" id="ARBA00005015"/>
    </source>
</evidence>
<sequence>MSTGARYTITVPASTANLGPGFDAFGMALGRHDVVEVTVTGSGLRVEALDAGAGDMSEVPTDESHLVVRALRRTCADLGVAVPGVALRCHNAIPHARGLGSSAAAVVAGVAAGYALAGKEIDDRALQLAAEFEGHADNAAASLYGGFVVAWCAGGTFHAERVSPHPGLRPVVAVPSEQSATQRTRGLLPELVPHADAAFAVGRAALAVRAITERPELLFAATEDRLHQDYREPAFPASVRLLRSLRSCGVAAVISGAGPTVLALTTTGILPPEVDVTGFEVIELPVDPAGVRVRPAGPPDAGDRALS</sequence>
<comment type="caution">
    <text evidence="16">The sequence shown here is derived from an EMBL/GenBank/DDBJ whole genome shotgun (WGS) entry which is preliminary data.</text>
</comment>
<organism evidence="16 17">
    <name type="scientific">Saccharomonospora piscinae</name>
    <dbReference type="NCBI Taxonomy" id="687388"/>
    <lineage>
        <taxon>Bacteria</taxon>
        <taxon>Bacillati</taxon>
        <taxon>Actinomycetota</taxon>
        <taxon>Actinomycetes</taxon>
        <taxon>Pseudonocardiales</taxon>
        <taxon>Pseudonocardiaceae</taxon>
        <taxon>Saccharomonospora</taxon>
    </lineage>
</organism>
<dbReference type="Pfam" id="PF00288">
    <property type="entry name" value="GHMP_kinases_N"/>
    <property type="match status" value="1"/>
</dbReference>
<dbReference type="PROSITE" id="PS00627">
    <property type="entry name" value="GHMP_KINASES_ATP"/>
    <property type="match status" value="1"/>
</dbReference>
<dbReference type="InterPro" id="IPR020568">
    <property type="entry name" value="Ribosomal_Su5_D2-typ_SF"/>
</dbReference>
<dbReference type="Gene3D" id="3.30.70.890">
    <property type="entry name" value="GHMP kinase, C-terminal domain"/>
    <property type="match status" value="1"/>
</dbReference>
<dbReference type="Pfam" id="PF08544">
    <property type="entry name" value="GHMP_kinases_C"/>
    <property type="match status" value="1"/>
</dbReference>
<evidence type="ECO:0000313" key="16">
    <source>
        <dbReference type="EMBL" id="OQO92301.1"/>
    </source>
</evidence>
<evidence type="ECO:0000256" key="13">
    <source>
        <dbReference type="HAMAP-Rule" id="MF_00384"/>
    </source>
</evidence>
<evidence type="ECO:0000256" key="8">
    <source>
        <dbReference type="ARBA" id="ARBA00022741"/>
    </source>
</evidence>
<dbReference type="EMBL" id="MWIH01000005">
    <property type="protein sequence ID" value="OQO92301.1"/>
    <property type="molecule type" value="Genomic_DNA"/>
</dbReference>
<comment type="similarity">
    <text evidence="2 13">Belongs to the GHMP kinase family. Homoserine kinase subfamily.</text>
</comment>
<dbReference type="GO" id="GO:0005737">
    <property type="term" value="C:cytoplasm"/>
    <property type="evidence" value="ECO:0007669"/>
    <property type="project" value="UniProtKB-SubCell"/>
</dbReference>
<feature type="domain" description="GHMP kinase C-terminal" evidence="15">
    <location>
        <begin position="211"/>
        <end position="265"/>
    </location>
</feature>
<gene>
    <name evidence="13" type="primary">thrB</name>
    <name evidence="16" type="ORF">B1813_08760</name>
</gene>
<comment type="pathway">
    <text evidence="1 13">Amino-acid biosynthesis; L-threonine biosynthesis; L-threonine from L-aspartate: step 4/5.</text>
</comment>
<dbReference type="EC" id="2.7.1.39" evidence="3 13"/>
<feature type="domain" description="GHMP kinase N-terminal" evidence="14">
    <location>
        <begin position="66"/>
        <end position="146"/>
    </location>
</feature>
<dbReference type="InterPro" id="IPR036554">
    <property type="entry name" value="GHMP_kinase_C_sf"/>
</dbReference>
<dbReference type="SUPFAM" id="SSF54211">
    <property type="entry name" value="Ribosomal protein S5 domain 2-like"/>
    <property type="match status" value="1"/>
</dbReference>
<dbReference type="STRING" id="1962155.B1813_08760"/>
<dbReference type="GO" id="GO:0005524">
    <property type="term" value="F:ATP binding"/>
    <property type="evidence" value="ECO:0007669"/>
    <property type="project" value="UniProtKB-UniRule"/>
</dbReference>
<dbReference type="PIRSF" id="PIRSF000676">
    <property type="entry name" value="Homoser_kin"/>
    <property type="match status" value="1"/>
</dbReference>
<dbReference type="InterPro" id="IPR013750">
    <property type="entry name" value="GHMP_kinase_C_dom"/>
</dbReference>
<keyword evidence="5 13" id="KW-0028">Amino-acid biosynthesis</keyword>
<dbReference type="PRINTS" id="PR00958">
    <property type="entry name" value="HOMSERKINASE"/>
</dbReference>
<evidence type="ECO:0000256" key="3">
    <source>
        <dbReference type="ARBA" id="ARBA00012078"/>
    </source>
</evidence>
<dbReference type="NCBIfam" id="TIGR00191">
    <property type="entry name" value="thrB"/>
    <property type="match status" value="1"/>
</dbReference>